<accession>A0A9E7HJC6</accession>
<protein>
    <submittedName>
        <fullName evidence="2">Uncharacterized protein</fullName>
    </submittedName>
</protein>
<reference evidence="2" key="1">
    <citation type="submission" date="2022-05" db="EMBL/GenBank/DDBJ databases">
        <title>The Musa troglodytarum L. genome provides insights into the mechanism of non-climacteric behaviour and enrichment of carotenoids.</title>
        <authorList>
            <person name="Wang J."/>
        </authorList>
    </citation>
    <scope>NUCLEOTIDE SEQUENCE</scope>
    <source>
        <tissue evidence="2">Leaf</tissue>
    </source>
</reference>
<organism evidence="2 3">
    <name type="scientific">Musa troglodytarum</name>
    <name type="common">fe'i banana</name>
    <dbReference type="NCBI Taxonomy" id="320322"/>
    <lineage>
        <taxon>Eukaryota</taxon>
        <taxon>Viridiplantae</taxon>
        <taxon>Streptophyta</taxon>
        <taxon>Embryophyta</taxon>
        <taxon>Tracheophyta</taxon>
        <taxon>Spermatophyta</taxon>
        <taxon>Magnoliopsida</taxon>
        <taxon>Liliopsida</taxon>
        <taxon>Zingiberales</taxon>
        <taxon>Musaceae</taxon>
        <taxon>Musa</taxon>
    </lineage>
</organism>
<dbReference type="EMBL" id="CP097510">
    <property type="protein sequence ID" value="URE34321.1"/>
    <property type="molecule type" value="Genomic_DNA"/>
</dbReference>
<dbReference type="AlphaFoldDB" id="A0A9E7HJC6"/>
<evidence type="ECO:0000313" key="2">
    <source>
        <dbReference type="EMBL" id="URE34321.1"/>
    </source>
</evidence>
<feature type="compositionally biased region" description="Gly residues" evidence="1">
    <location>
        <begin position="20"/>
        <end position="29"/>
    </location>
</feature>
<evidence type="ECO:0000256" key="1">
    <source>
        <dbReference type="SAM" id="MobiDB-lite"/>
    </source>
</evidence>
<gene>
    <name evidence="2" type="ORF">MUK42_34389</name>
</gene>
<dbReference type="Proteomes" id="UP001055439">
    <property type="component" value="Chromosome 8"/>
</dbReference>
<sequence length="105" mass="11354">MRGGRRRRREVFFTSVGPSRAGGGGGGGRSTDHARNGCFVLSKAWITQPQEGDRSFLGFPACFWSSSPPTKLFHHLFPVGLHLLVPSVLLSIQPPDFDSPLGGFS</sequence>
<name>A0A9E7HJC6_9LILI</name>
<feature type="region of interest" description="Disordered" evidence="1">
    <location>
        <begin position="1"/>
        <end position="31"/>
    </location>
</feature>
<keyword evidence="3" id="KW-1185">Reference proteome</keyword>
<proteinExistence type="predicted"/>
<evidence type="ECO:0000313" key="3">
    <source>
        <dbReference type="Proteomes" id="UP001055439"/>
    </source>
</evidence>